<evidence type="ECO:0000313" key="9">
    <source>
        <dbReference type="EMBL" id="GAA3097550.1"/>
    </source>
</evidence>
<dbReference type="Proteomes" id="UP001501637">
    <property type="component" value="Unassembled WGS sequence"/>
</dbReference>
<comment type="caution">
    <text evidence="9">The sequence shown here is derived from an EMBL/GenBank/DDBJ whole genome shotgun (WGS) entry which is preliminary data.</text>
</comment>
<organism evidence="9 10">
    <name type="scientific">Streptomyces rectiviolaceus</name>
    <dbReference type="NCBI Taxonomy" id="332591"/>
    <lineage>
        <taxon>Bacteria</taxon>
        <taxon>Bacillati</taxon>
        <taxon>Actinomycetota</taxon>
        <taxon>Actinomycetes</taxon>
        <taxon>Kitasatosporales</taxon>
        <taxon>Streptomycetaceae</taxon>
        <taxon>Streptomyces</taxon>
    </lineage>
</organism>
<feature type="binding site" evidence="7">
    <location>
        <position position="341"/>
    </location>
    <ligand>
        <name>phosphoenolpyruvate</name>
        <dbReference type="ChEBI" id="CHEBI:58702"/>
    </ligand>
</feature>
<evidence type="ECO:0000256" key="2">
    <source>
        <dbReference type="ARBA" id="ARBA00009948"/>
    </source>
</evidence>
<dbReference type="HAMAP" id="MF_00210">
    <property type="entry name" value="EPSP_synth"/>
    <property type="match status" value="1"/>
</dbReference>
<feature type="binding site" evidence="7">
    <location>
        <position position="168"/>
    </location>
    <ligand>
        <name>3-phosphoshikimate</name>
        <dbReference type="ChEBI" id="CHEBI:145989"/>
    </ligand>
</feature>
<feature type="binding site" evidence="7">
    <location>
        <position position="31"/>
    </location>
    <ligand>
        <name>3-phosphoshikimate</name>
        <dbReference type="ChEBI" id="CHEBI:145989"/>
    </ligand>
</feature>
<feature type="binding site" evidence="7">
    <location>
        <position position="166"/>
    </location>
    <ligand>
        <name>3-phosphoshikimate</name>
        <dbReference type="ChEBI" id="CHEBI:145989"/>
    </ligand>
</feature>
<comment type="similarity">
    <text evidence="2 7">Belongs to the EPSP synthase family.</text>
</comment>
<feature type="binding site" evidence="7">
    <location>
        <position position="26"/>
    </location>
    <ligand>
        <name>phosphoenolpyruvate</name>
        <dbReference type="ChEBI" id="CHEBI:58702"/>
    </ligand>
</feature>
<feature type="binding site" evidence="7">
    <location>
        <position position="95"/>
    </location>
    <ligand>
        <name>phosphoenolpyruvate</name>
        <dbReference type="ChEBI" id="CHEBI:58702"/>
    </ligand>
</feature>
<dbReference type="RefSeq" id="WP_344520362.1">
    <property type="nucleotide sequence ID" value="NZ_BAAAUG010000031.1"/>
</dbReference>
<feature type="binding site" evidence="7">
    <location>
        <position position="167"/>
    </location>
    <ligand>
        <name>3-phosphoshikimate</name>
        <dbReference type="ChEBI" id="CHEBI:145989"/>
    </ligand>
</feature>
<feature type="binding site" evidence="7">
    <location>
        <position position="310"/>
    </location>
    <ligand>
        <name>3-phosphoshikimate</name>
        <dbReference type="ChEBI" id="CHEBI:145989"/>
    </ligand>
</feature>
<evidence type="ECO:0000256" key="6">
    <source>
        <dbReference type="ARBA" id="ARBA00044633"/>
    </source>
</evidence>
<dbReference type="PROSITE" id="PS00104">
    <property type="entry name" value="EPSP_SYNTHASE_1"/>
    <property type="match status" value="1"/>
</dbReference>
<feature type="binding site" evidence="7">
    <location>
        <position position="382"/>
    </location>
    <ligand>
        <name>phosphoenolpyruvate</name>
        <dbReference type="ChEBI" id="CHEBI:58702"/>
    </ligand>
</feature>
<feature type="binding site" evidence="7">
    <location>
        <position position="168"/>
    </location>
    <ligand>
        <name>phosphoenolpyruvate</name>
        <dbReference type="ChEBI" id="CHEBI:58702"/>
    </ligand>
</feature>
<feature type="domain" description="Enolpyruvate transferase" evidence="8">
    <location>
        <begin position="14"/>
        <end position="414"/>
    </location>
</feature>
<comment type="function">
    <text evidence="7">Catalyzes the transfer of the enolpyruvyl moiety of phosphoenolpyruvate (PEP) to the 5-hydroxyl of shikimate-3-phosphate (S3P) to produce enolpyruvyl shikimate-3-phosphate and inorganic phosphate.</text>
</comment>
<evidence type="ECO:0000259" key="8">
    <source>
        <dbReference type="Pfam" id="PF00275"/>
    </source>
</evidence>
<protein>
    <recommendedName>
        <fullName evidence="7">3-phosphoshikimate 1-carboxyvinyltransferase</fullName>
        <ecNumber evidence="7">2.5.1.19</ecNumber>
    </recommendedName>
    <alternativeName>
        <fullName evidence="7">5-enolpyruvylshikimate-3-phosphate synthase</fullName>
        <shortName evidence="7">EPSP synthase</shortName>
        <shortName evidence="7">EPSPS</shortName>
    </alternativeName>
</protein>
<keyword evidence="3 7" id="KW-0028">Amino-acid biosynthesis</keyword>
<dbReference type="Gene3D" id="3.65.10.10">
    <property type="entry name" value="Enolpyruvate transferase domain"/>
    <property type="match status" value="2"/>
</dbReference>
<dbReference type="PIRSF" id="PIRSF000505">
    <property type="entry name" value="EPSPS"/>
    <property type="match status" value="1"/>
</dbReference>
<evidence type="ECO:0000256" key="5">
    <source>
        <dbReference type="ARBA" id="ARBA00023141"/>
    </source>
</evidence>
<dbReference type="CDD" id="cd01556">
    <property type="entry name" value="EPSP_synthase"/>
    <property type="match status" value="1"/>
</dbReference>
<sequence>MYRAPFWPAPHTDRPVNAYVRVPGSKSMTNRALILAALADGPSTVREPLHSRDSALMAGALSSLGTTIEETADGAWRITPGTLRGPAYVDCGLAGTVMRFLPPVAALADGRVRVDGDPQARNRPMATVINALRLLGARLTGHGLPFEVHGRGRLLGGPVTVDASRSSQFVSGLLLAGARFEQGVSVAHRGKPVPSLPHIGMTVRMLRGAGVDVDDSTPDVWHVRPGPVRAPDTGIEPDLSNAQPFLAAALATGGTVTVPDWPGSTTQAGDAIRGLLGEMGASLARTPEGLAVTGPGRLRGVDADLHAAGELTPTVVALAALADGPSRLRGIAHLRGHGTDRLGALQRELNALGGAVEQTPDGLVVTPRALHAGTWHACNDHRMATAGAILGLVVPGIEVDDITATGRTLPDFPDLWEAMAKG</sequence>
<keyword evidence="5 7" id="KW-0057">Aromatic amino acid biosynthesis</keyword>
<dbReference type="Pfam" id="PF00275">
    <property type="entry name" value="EPSP_synthase"/>
    <property type="match status" value="1"/>
</dbReference>
<keyword evidence="7" id="KW-0963">Cytoplasm</keyword>
<dbReference type="PANTHER" id="PTHR21090">
    <property type="entry name" value="AROM/DEHYDROQUINATE SYNTHASE"/>
    <property type="match status" value="1"/>
</dbReference>
<evidence type="ECO:0000256" key="7">
    <source>
        <dbReference type="HAMAP-Rule" id="MF_00210"/>
    </source>
</evidence>
<dbReference type="EC" id="2.5.1.19" evidence="7"/>
<name>A0ABP6MBD9_9ACTN</name>
<reference evidence="10" key="1">
    <citation type="journal article" date="2019" name="Int. J. Syst. Evol. Microbiol.">
        <title>The Global Catalogue of Microorganisms (GCM) 10K type strain sequencing project: providing services to taxonomists for standard genome sequencing and annotation.</title>
        <authorList>
            <consortium name="The Broad Institute Genomics Platform"/>
            <consortium name="The Broad Institute Genome Sequencing Center for Infectious Disease"/>
            <person name="Wu L."/>
            <person name="Ma J."/>
        </authorList>
    </citation>
    <scope>NUCLEOTIDE SEQUENCE [LARGE SCALE GENOMIC DNA]</scope>
    <source>
        <strain evidence="10">JCM 9092</strain>
    </source>
</reference>
<comment type="catalytic activity">
    <reaction evidence="6">
        <text>3-phosphoshikimate + phosphoenolpyruvate = 5-O-(1-carboxyvinyl)-3-phosphoshikimate + phosphate</text>
        <dbReference type="Rhea" id="RHEA:21256"/>
        <dbReference type="ChEBI" id="CHEBI:43474"/>
        <dbReference type="ChEBI" id="CHEBI:57701"/>
        <dbReference type="ChEBI" id="CHEBI:58702"/>
        <dbReference type="ChEBI" id="CHEBI:145989"/>
        <dbReference type="EC" id="2.5.1.19"/>
    </reaction>
    <physiologicalReaction direction="left-to-right" evidence="6">
        <dbReference type="Rhea" id="RHEA:21257"/>
    </physiologicalReaction>
</comment>
<gene>
    <name evidence="9" type="primary">aroA_1</name>
    <name evidence="7" type="synonym">aroA</name>
    <name evidence="9" type="ORF">GCM10010449_21180</name>
</gene>
<keyword evidence="10" id="KW-1185">Reference proteome</keyword>
<feature type="binding site" evidence="7">
    <location>
        <position position="337"/>
    </location>
    <ligand>
        <name>3-phosphoshikimate</name>
        <dbReference type="ChEBI" id="CHEBI:145989"/>
    </ligand>
</feature>
<dbReference type="InterPro" id="IPR036968">
    <property type="entry name" value="Enolpyruvate_Tfrase_sf"/>
</dbReference>
<dbReference type="NCBIfam" id="TIGR01356">
    <property type="entry name" value="aroA"/>
    <property type="match status" value="1"/>
</dbReference>
<accession>A0ABP6MBD9</accession>
<evidence type="ECO:0000256" key="4">
    <source>
        <dbReference type="ARBA" id="ARBA00022679"/>
    </source>
</evidence>
<feature type="binding site" evidence="7">
    <location>
        <position position="27"/>
    </location>
    <ligand>
        <name>3-phosphoshikimate</name>
        <dbReference type="ChEBI" id="CHEBI:145989"/>
    </ligand>
</feature>
<dbReference type="InterPro" id="IPR013792">
    <property type="entry name" value="RNA3'P_cycl/enolpyr_Trfase_a/b"/>
</dbReference>
<dbReference type="EMBL" id="BAAAUG010000031">
    <property type="protein sequence ID" value="GAA3097550.1"/>
    <property type="molecule type" value="Genomic_DNA"/>
</dbReference>
<evidence type="ECO:0000256" key="3">
    <source>
        <dbReference type="ARBA" id="ARBA00022605"/>
    </source>
</evidence>
<feature type="binding site" evidence="7">
    <location>
        <position position="26"/>
    </location>
    <ligand>
        <name>3-phosphoshikimate</name>
        <dbReference type="ChEBI" id="CHEBI:145989"/>
    </ligand>
</feature>
<feature type="active site" description="Proton acceptor" evidence="7">
    <location>
        <position position="310"/>
    </location>
</feature>
<feature type="binding site" evidence="7">
    <location>
        <position position="123"/>
    </location>
    <ligand>
        <name>phosphoenolpyruvate</name>
        <dbReference type="ChEBI" id="CHEBI:58702"/>
    </ligand>
</feature>
<dbReference type="InterPro" id="IPR023193">
    <property type="entry name" value="EPSP_synthase_CS"/>
</dbReference>
<evidence type="ECO:0000256" key="1">
    <source>
        <dbReference type="ARBA" id="ARBA00004811"/>
    </source>
</evidence>
<comment type="caution">
    <text evidence="7">Lacks conserved residue(s) required for the propagation of feature annotation.</text>
</comment>
<dbReference type="InterPro" id="IPR001986">
    <property type="entry name" value="Enolpyruvate_Tfrase_dom"/>
</dbReference>
<comment type="subcellular location">
    <subcellularLocation>
        <location evidence="7">Cytoplasm</location>
    </subcellularLocation>
</comment>
<comment type="subunit">
    <text evidence="7">Monomer.</text>
</comment>
<comment type="pathway">
    <text evidence="1 7">Metabolic intermediate biosynthesis; chorismate biosynthesis; chorismate from D-erythrose 4-phosphate and phosphoenolpyruvate: step 6/7.</text>
</comment>
<proteinExistence type="inferred from homology"/>
<dbReference type="PANTHER" id="PTHR21090:SF5">
    <property type="entry name" value="PENTAFUNCTIONAL AROM POLYPEPTIDE"/>
    <property type="match status" value="1"/>
</dbReference>
<keyword evidence="4 7" id="KW-0808">Transferase</keyword>
<feature type="binding site" evidence="7">
    <location>
        <position position="195"/>
    </location>
    <ligand>
        <name>3-phosphoshikimate</name>
        <dbReference type="ChEBI" id="CHEBI:145989"/>
    </ligand>
</feature>
<dbReference type="SUPFAM" id="SSF55205">
    <property type="entry name" value="EPT/RTPC-like"/>
    <property type="match status" value="1"/>
</dbReference>
<evidence type="ECO:0000313" key="10">
    <source>
        <dbReference type="Proteomes" id="UP001501637"/>
    </source>
</evidence>
<dbReference type="InterPro" id="IPR006264">
    <property type="entry name" value="EPSP_synthase"/>
</dbReference>